<dbReference type="SUPFAM" id="SSF53335">
    <property type="entry name" value="S-adenosyl-L-methionine-dependent methyltransferases"/>
    <property type="match status" value="1"/>
</dbReference>
<evidence type="ECO:0000259" key="1">
    <source>
        <dbReference type="Pfam" id="PF13649"/>
    </source>
</evidence>
<evidence type="ECO:0000313" key="3">
    <source>
        <dbReference type="Proteomes" id="UP000490980"/>
    </source>
</evidence>
<dbReference type="AlphaFoldDB" id="A0A7X5UE07"/>
<keyword evidence="2" id="KW-0489">Methyltransferase</keyword>
<comment type="caution">
    <text evidence="2">The sequence shown here is derived from an EMBL/GenBank/DDBJ whole genome shotgun (WGS) entry which is preliminary data.</text>
</comment>
<name>A0A7X5UE07_9GAMM</name>
<protein>
    <submittedName>
        <fullName evidence="2">Class I SAM-dependent methyltransferase</fullName>
    </submittedName>
</protein>
<dbReference type="Gene3D" id="3.40.50.150">
    <property type="entry name" value="Vaccinia Virus protein VP39"/>
    <property type="match status" value="1"/>
</dbReference>
<dbReference type="GO" id="GO:0008168">
    <property type="term" value="F:methyltransferase activity"/>
    <property type="evidence" value="ECO:0007669"/>
    <property type="project" value="UniProtKB-KW"/>
</dbReference>
<accession>A0A7X5UE07</accession>
<keyword evidence="2" id="KW-0808">Transferase</keyword>
<dbReference type="InterPro" id="IPR029063">
    <property type="entry name" value="SAM-dependent_MTases_sf"/>
</dbReference>
<dbReference type="CDD" id="cd02440">
    <property type="entry name" value="AdoMet_MTases"/>
    <property type="match status" value="1"/>
</dbReference>
<dbReference type="InterPro" id="IPR041698">
    <property type="entry name" value="Methyltransf_25"/>
</dbReference>
<sequence length="221" mass="23587">MAACDEQLFASLRQAIRRGEGRAALAPWLDGQSPRGQHYDALDSLLGGVLALDEPVSDDPVPPPDMVFYQPTPARHIVDCVQRAGIGAADTVLDLGSGLGHVAMLVNILSGARTLGVEREPAYVASAVRAASALELGDVRFMAADAREIGFDGVDVVYLFTPFIGRVLAEVVASLERAAAVRPLRIVTLGPCTRTFARLAWLQPDGETAPDRIVVFRSRAD</sequence>
<proteinExistence type="predicted"/>
<organism evidence="2 3">
    <name type="scientific">Luteibacter anthropi</name>
    <dbReference type="NCBI Taxonomy" id="564369"/>
    <lineage>
        <taxon>Bacteria</taxon>
        <taxon>Pseudomonadati</taxon>
        <taxon>Pseudomonadota</taxon>
        <taxon>Gammaproteobacteria</taxon>
        <taxon>Lysobacterales</taxon>
        <taxon>Rhodanobacteraceae</taxon>
        <taxon>Luteibacter</taxon>
    </lineage>
</organism>
<dbReference type="EMBL" id="JAARLZ010000013">
    <property type="protein sequence ID" value="NII08507.1"/>
    <property type="molecule type" value="Genomic_DNA"/>
</dbReference>
<feature type="domain" description="Methyltransferase" evidence="1">
    <location>
        <begin position="92"/>
        <end position="163"/>
    </location>
</feature>
<evidence type="ECO:0000313" key="2">
    <source>
        <dbReference type="EMBL" id="NII08507.1"/>
    </source>
</evidence>
<keyword evidence="3" id="KW-1185">Reference proteome</keyword>
<reference evidence="2 3" key="1">
    <citation type="submission" date="2020-03" db="EMBL/GenBank/DDBJ databases">
        <authorList>
            <person name="Lai Q."/>
        </authorList>
    </citation>
    <scope>NUCLEOTIDE SEQUENCE [LARGE SCALE GENOMIC DNA]</scope>
    <source>
        <strain evidence="2 3">CCUG 25036</strain>
    </source>
</reference>
<gene>
    <name evidence="2" type="ORF">HBF25_19155</name>
</gene>
<dbReference type="Pfam" id="PF13649">
    <property type="entry name" value="Methyltransf_25"/>
    <property type="match status" value="1"/>
</dbReference>
<dbReference type="GO" id="GO:0032259">
    <property type="term" value="P:methylation"/>
    <property type="evidence" value="ECO:0007669"/>
    <property type="project" value="UniProtKB-KW"/>
</dbReference>
<dbReference type="Proteomes" id="UP000490980">
    <property type="component" value="Unassembled WGS sequence"/>
</dbReference>